<evidence type="ECO:0000256" key="1">
    <source>
        <dbReference type="SAM" id="Phobius"/>
    </source>
</evidence>
<sequence>MKKSAKRWPGIPLGIASLSLLVWGGEVAYQTGIARDEYAFWYQDSLLRDGRFYAFVLLLAAAALAAGAVQFLRRRGLGRGGVAALAVLSGVALAVVAYSAHYNHVLIRDHRPDGPFSPISAEEVEARLLTAEGKGDLLLYISDEGAGDAAVTASLRSYLEERDAQIFRYTPQGDERDTALLAKLGVEETPVLLRGSSLEQQYQGEEILRELIAGDRLLAE</sequence>
<proteinExistence type="predicted"/>
<evidence type="ECO:0000313" key="4">
    <source>
        <dbReference type="Proteomes" id="UP000184089"/>
    </source>
</evidence>
<name>A0AAQ1ME27_9FIRM</name>
<reference evidence="4" key="2">
    <citation type="submission" date="2016-11" db="EMBL/GenBank/DDBJ databases">
        <authorList>
            <person name="Jaros S."/>
            <person name="Januszkiewicz K."/>
            <person name="Wedrychowicz H."/>
        </authorList>
    </citation>
    <scope>NUCLEOTIDE SEQUENCE [LARGE SCALE GENOMIC DNA]</scope>
    <source>
        <strain evidence="4">DSM 4029</strain>
    </source>
</reference>
<keyword evidence="1" id="KW-0812">Transmembrane</keyword>
<keyword evidence="5" id="KW-1185">Reference proteome</keyword>
<keyword evidence="1" id="KW-0472">Membrane</keyword>
<gene>
    <name evidence="2" type="ORF">GT747_00415</name>
    <name evidence="3" type="ORF">SAMN05444424_1908</name>
</gene>
<reference evidence="2 5" key="3">
    <citation type="journal article" date="2019" name="Nat. Med.">
        <title>A library of human gut bacterial isolates paired with longitudinal multiomics data enables mechanistic microbiome research.</title>
        <authorList>
            <person name="Poyet M."/>
            <person name="Groussin M."/>
            <person name="Gibbons S.M."/>
            <person name="Avila-Pacheco J."/>
            <person name="Jiang X."/>
            <person name="Kearney S.M."/>
            <person name="Perrotta A.R."/>
            <person name="Berdy B."/>
            <person name="Zhao S."/>
            <person name="Lieberman T.D."/>
            <person name="Swanson P.K."/>
            <person name="Smith M."/>
            <person name="Roesemann S."/>
            <person name="Alexander J.E."/>
            <person name="Rich S.A."/>
            <person name="Livny J."/>
            <person name="Vlamakis H."/>
            <person name="Clish C."/>
            <person name="Bullock K."/>
            <person name="Deik A."/>
            <person name="Scott J."/>
            <person name="Pierce K.A."/>
            <person name="Xavier R.J."/>
            <person name="Alm E.J."/>
        </authorList>
    </citation>
    <scope>NUCLEOTIDE SEQUENCE [LARGE SCALE GENOMIC DNA]</scope>
    <source>
        <strain evidence="2 5">BIOML-A2</strain>
    </source>
</reference>
<dbReference type="EMBL" id="WWVX01000001">
    <property type="protein sequence ID" value="MZL68238.1"/>
    <property type="molecule type" value="Genomic_DNA"/>
</dbReference>
<keyword evidence="1" id="KW-1133">Transmembrane helix</keyword>
<dbReference type="Proteomes" id="UP000184089">
    <property type="component" value="Unassembled WGS sequence"/>
</dbReference>
<evidence type="ECO:0000313" key="2">
    <source>
        <dbReference type="EMBL" id="MZL68238.1"/>
    </source>
</evidence>
<comment type="caution">
    <text evidence="3">The sequence shown here is derived from an EMBL/GenBank/DDBJ whole genome shotgun (WGS) entry which is preliminary data.</text>
</comment>
<evidence type="ECO:0000313" key="5">
    <source>
        <dbReference type="Proteomes" id="UP000474718"/>
    </source>
</evidence>
<feature type="transmembrane region" description="Helical" evidence="1">
    <location>
        <begin position="52"/>
        <end position="69"/>
    </location>
</feature>
<evidence type="ECO:0000313" key="3">
    <source>
        <dbReference type="EMBL" id="SHG21527.1"/>
    </source>
</evidence>
<dbReference type="Proteomes" id="UP000474718">
    <property type="component" value="Unassembled WGS sequence"/>
</dbReference>
<dbReference type="EMBL" id="FQVY01000002">
    <property type="protein sequence ID" value="SHG21527.1"/>
    <property type="molecule type" value="Genomic_DNA"/>
</dbReference>
<protein>
    <submittedName>
        <fullName evidence="3">Uncharacterized protein</fullName>
    </submittedName>
</protein>
<dbReference type="AlphaFoldDB" id="A0AAQ1ME27"/>
<reference evidence="3" key="1">
    <citation type="submission" date="2016-11" db="EMBL/GenBank/DDBJ databases">
        <authorList>
            <person name="Varghese N."/>
            <person name="Submissions S."/>
        </authorList>
    </citation>
    <scope>NUCLEOTIDE SEQUENCE</scope>
    <source>
        <strain evidence="3">DSM 4029</strain>
    </source>
</reference>
<feature type="transmembrane region" description="Helical" evidence="1">
    <location>
        <begin position="81"/>
        <end position="100"/>
    </location>
</feature>
<organism evidence="3 4">
    <name type="scientific">Bittarella massiliensis</name>
    <name type="common">ex Durand et al. 2017</name>
    <dbReference type="NCBI Taxonomy" id="1720313"/>
    <lineage>
        <taxon>Bacteria</taxon>
        <taxon>Bacillati</taxon>
        <taxon>Bacillota</taxon>
        <taxon>Clostridia</taxon>
        <taxon>Eubacteriales</taxon>
        <taxon>Oscillospiraceae</taxon>
        <taxon>Bittarella (ex Durand et al. 2017)</taxon>
    </lineage>
</organism>
<dbReference type="RefSeq" id="WP_044993160.1">
    <property type="nucleotide sequence ID" value="NZ_FQVY01000002.1"/>
</dbReference>
<accession>A0AAQ1ME27</accession>